<dbReference type="Gene3D" id="1.20.1250.20">
    <property type="entry name" value="MFS general substrate transporter like domains"/>
    <property type="match status" value="2"/>
</dbReference>
<protein>
    <recommendedName>
        <fullName evidence="4">Major facilitator superfamily (MFS) profile domain-containing protein</fullName>
    </recommendedName>
</protein>
<feature type="transmembrane region" description="Helical" evidence="3">
    <location>
        <begin position="286"/>
        <end position="305"/>
    </location>
</feature>
<evidence type="ECO:0000256" key="3">
    <source>
        <dbReference type="SAM" id="Phobius"/>
    </source>
</evidence>
<keyword evidence="6" id="KW-1185">Reference proteome</keyword>
<proteinExistence type="inferred from homology"/>
<dbReference type="PROSITE" id="PS50850">
    <property type="entry name" value="MFS"/>
    <property type="match status" value="1"/>
</dbReference>
<dbReference type="InterPro" id="IPR020846">
    <property type="entry name" value="MFS_dom"/>
</dbReference>
<feature type="domain" description="Major facilitator superfamily (MFS) profile" evidence="4">
    <location>
        <begin position="251"/>
        <end position="439"/>
    </location>
</feature>
<dbReference type="Proteomes" id="UP000809789">
    <property type="component" value="Unassembled WGS sequence"/>
</dbReference>
<organism evidence="5 6">
    <name type="scientific">Elsinoe batatas</name>
    <dbReference type="NCBI Taxonomy" id="2601811"/>
    <lineage>
        <taxon>Eukaryota</taxon>
        <taxon>Fungi</taxon>
        <taxon>Dikarya</taxon>
        <taxon>Ascomycota</taxon>
        <taxon>Pezizomycotina</taxon>
        <taxon>Dothideomycetes</taxon>
        <taxon>Dothideomycetidae</taxon>
        <taxon>Myriangiales</taxon>
        <taxon>Elsinoaceae</taxon>
        <taxon>Elsinoe</taxon>
    </lineage>
</organism>
<dbReference type="SUPFAM" id="SSF103473">
    <property type="entry name" value="MFS general substrate transporter"/>
    <property type="match status" value="1"/>
</dbReference>
<dbReference type="GO" id="GO:0016020">
    <property type="term" value="C:membrane"/>
    <property type="evidence" value="ECO:0007669"/>
    <property type="project" value="UniProtKB-SubCell"/>
</dbReference>
<reference evidence="5" key="1">
    <citation type="submission" date="2021-07" db="EMBL/GenBank/DDBJ databases">
        <title>Elsinoe batatas strain:CRI-CJ2 Genome sequencing and assembly.</title>
        <authorList>
            <person name="Huang L."/>
        </authorList>
    </citation>
    <scope>NUCLEOTIDE SEQUENCE</scope>
    <source>
        <strain evidence="5">CRI-CJ2</strain>
    </source>
</reference>
<evidence type="ECO:0000313" key="5">
    <source>
        <dbReference type="EMBL" id="KAG8629069.1"/>
    </source>
</evidence>
<evidence type="ECO:0000256" key="2">
    <source>
        <dbReference type="ARBA" id="ARBA00006727"/>
    </source>
</evidence>
<dbReference type="GO" id="GO:0022857">
    <property type="term" value="F:transmembrane transporter activity"/>
    <property type="evidence" value="ECO:0007669"/>
    <property type="project" value="InterPro"/>
</dbReference>
<feature type="transmembrane region" description="Helical" evidence="3">
    <location>
        <begin position="119"/>
        <end position="137"/>
    </location>
</feature>
<feature type="transmembrane region" description="Helical" evidence="3">
    <location>
        <begin position="376"/>
        <end position="397"/>
    </location>
</feature>
<comment type="subcellular location">
    <subcellularLocation>
        <location evidence="1">Membrane</location>
        <topology evidence="1">Multi-pass membrane protein</topology>
    </subcellularLocation>
</comment>
<feature type="transmembrane region" description="Helical" evidence="3">
    <location>
        <begin position="341"/>
        <end position="364"/>
    </location>
</feature>
<dbReference type="PANTHER" id="PTHR11360">
    <property type="entry name" value="MONOCARBOXYLATE TRANSPORTER"/>
    <property type="match status" value="1"/>
</dbReference>
<dbReference type="InterPro" id="IPR050327">
    <property type="entry name" value="Proton-linked_MCT"/>
</dbReference>
<feature type="transmembrane region" description="Helical" evidence="3">
    <location>
        <begin position="143"/>
        <end position="167"/>
    </location>
</feature>
<dbReference type="OrthoDB" id="6499973at2759"/>
<dbReference type="InterPro" id="IPR011701">
    <property type="entry name" value="MFS"/>
</dbReference>
<feature type="transmembrane region" description="Helical" evidence="3">
    <location>
        <begin position="86"/>
        <end position="107"/>
    </location>
</feature>
<dbReference type="InterPro" id="IPR036259">
    <property type="entry name" value="MFS_trans_sf"/>
</dbReference>
<feature type="transmembrane region" description="Helical" evidence="3">
    <location>
        <begin position="208"/>
        <end position="228"/>
    </location>
</feature>
<keyword evidence="3" id="KW-0472">Membrane</keyword>
<dbReference type="PANTHER" id="PTHR11360:SF315">
    <property type="entry name" value="TRANSPORTER MCH2-RELATED"/>
    <property type="match status" value="1"/>
</dbReference>
<evidence type="ECO:0000256" key="1">
    <source>
        <dbReference type="ARBA" id="ARBA00004141"/>
    </source>
</evidence>
<gene>
    <name evidence="5" type="ORF">KVT40_002934</name>
</gene>
<evidence type="ECO:0000259" key="4">
    <source>
        <dbReference type="PROSITE" id="PS50850"/>
    </source>
</evidence>
<feature type="transmembrane region" description="Helical" evidence="3">
    <location>
        <begin position="409"/>
        <end position="430"/>
    </location>
</feature>
<accession>A0A8K0PKP5</accession>
<feature type="transmembrane region" description="Helical" evidence="3">
    <location>
        <begin position="252"/>
        <end position="274"/>
    </location>
</feature>
<feature type="transmembrane region" description="Helical" evidence="3">
    <location>
        <begin position="179"/>
        <end position="196"/>
    </location>
</feature>
<dbReference type="EMBL" id="JAESVG020000003">
    <property type="protein sequence ID" value="KAG8629069.1"/>
    <property type="molecule type" value="Genomic_DNA"/>
</dbReference>
<evidence type="ECO:0000313" key="6">
    <source>
        <dbReference type="Proteomes" id="UP000809789"/>
    </source>
</evidence>
<feature type="transmembrane region" description="Helical" evidence="3">
    <location>
        <begin position="317"/>
        <end position="335"/>
    </location>
</feature>
<comment type="caution">
    <text evidence="5">The sequence shown here is derived from an EMBL/GenBank/DDBJ whole genome shotgun (WGS) entry which is preliminary data.</text>
</comment>
<comment type="similarity">
    <text evidence="2">Belongs to the major facilitator superfamily. Monocarboxylate porter (TC 2.A.1.13) family.</text>
</comment>
<dbReference type="AlphaFoldDB" id="A0A8K0PKP5"/>
<sequence>MAEVKSDPAKAPLDVKDEEKVVEQVAPPPSTAAVVATEYDIPDGGYGWVCIACVAMVNFNTWGCATSYGIYLAYYLNANIFPGATALDFALIGGLQFAISMLLAPIVTPTSRRLKTRPTMAIGIVIMSLGYILAGFANGRVWVLYLTQGFMVGSGLSFIFVPASAVLPQWFWRRRTMSVGLTSAGAGLGGLVYSLATDPMIRNLGLPWALRITGIVAFCCNTVATIFLRDRNKIIKPTQHGFAVYLLKRKRVLLLLGHAFFVMLGYISVLYSISSFALSLGIDQRRASLATAFLNLGTTLGRPFVGLASDRFGRFKVAFWCTFVSGILCFALWLPTNSYGLLVFLTITIGLIMGSFWTTISALTAEVVGIKEVPSALSLVWLSIVLPTAFSEVIALYLRKPPGSSRQYLYVQIFSGLSYFVSATFMFILWRTKKASAGP</sequence>
<keyword evidence="3" id="KW-0812">Transmembrane</keyword>
<name>A0A8K0PKP5_9PEZI</name>
<dbReference type="Pfam" id="PF07690">
    <property type="entry name" value="MFS_1"/>
    <property type="match status" value="1"/>
</dbReference>
<feature type="transmembrane region" description="Helical" evidence="3">
    <location>
        <begin position="46"/>
        <end position="74"/>
    </location>
</feature>
<keyword evidence="3" id="KW-1133">Transmembrane helix</keyword>